<evidence type="ECO:0000313" key="2">
    <source>
        <dbReference type="EMBL" id="HGY10624.1"/>
    </source>
</evidence>
<dbReference type="Gene3D" id="2.160.20.10">
    <property type="entry name" value="Single-stranded right-handed beta-helix, Pectin lyase-like"/>
    <property type="match status" value="1"/>
</dbReference>
<dbReference type="InterPro" id="IPR011050">
    <property type="entry name" value="Pectin_lyase_fold/virulence"/>
</dbReference>
<dbReference type="InterPro" id="IPR012334">
    <property type="entry name" value="Pectin_lyas_fold"/>
</dbReference>
<sequence length="381" mass="41975">MAGRTEAFDGCAGSVFFLRPGARYELWLSLTGPEGLMDEGVVEVTTQSEPKIAADAPVYYVAPGSGGGAGTEADPYRGIEEAQRHARPGDVFLLKAGEYAGFANGEIEFDQPGEEGRWVVWKAAEPGVVFTAPVRVAASYVWLEGVHLRGTPNDDDDSDWGLRTYNAPQRVVIQRNTFTDFHYSIALNHGGAAWVIRDNVIVGDKDLRECLDDAGHEIHAGDCPNMAWGGEGIELNHTSGHTVAHNRISLVADGISYPLENVDIYGNEIFDVTDDGIEPDYAYANVRVWNNRISNARHNGLSFQPMNGGPWYFLRNQVAAPLESTLKLRRLSRVLLAHNLLVGWEDTVAATYDTEGLRRIDSLNNLYVSAAGRYVWEQYDD</sequence>
<dbReference type="InterPro" id="IPR006626">
    <property type="entry name" value="PbH1"/>
</dbReference>
<dbReference type="Proteomes" id="UP000885759">
    <property type="component" value="Unassembled WGS sequence"/>
</dbReference>
<name>A0A7C4VDX9_9DEIN</name>
<evidence type="ECO:0000259" key="1">
    <source>
        <dbReference type="Pfam" id="PF13229"/>
    </source>
</evidence>
<feature type="domain" description="Right handed beta helix" evidence="1">
    <location>
        <begin position="170"/>
        <end position="304"/>
    </location>
</feature>
<comment type="caution">
    <text evidence="2">The sequence shown here is derived from an EMBL/GenBank/DDBJ whole genome shotgun (WGS) entry which is preliminary data.</text>
</comment>
<organism evidence="2">
    <name type="scientific">Oceanithermus profundus</name>
    <dbReference type="NCBI Taxonomy" id="187137"/>
    <lineage>
        <taxon>Bacteria</taxon>
        <taxon>Thermotogati</taxon>
        <taxon>Deinococcota</taxon>
        <taxon>Deinococci</taxon>
        <taxon>Thermales</taxon>
        <taxon>Thermaceae</taxon>
        <taxon>Oceanithermus</taxon>
    </lineage>
</organism>
<dbReference type="SUPFAM" id="SSF51126">
    <property type="entry name" value="Pectin lyase-like"/>
    <property type="match status" value="1"/>
</dbReference>
<accession>A0A7C4VDX9</accession>
<proteinExistence type="predicted"/>
<feature type="non-terminal residue" evidence="2">
    <location>
        <position position="381"/>
    </location>
</feature>
<dbReference type="InterPro" id="IPR039448">
    <property type="entry name" value="Beta_helix"/>
</dbReference>
<gene>
    <name evidence="2" type="ORF">ENK37_11345</name>
</gene>
<dbReference type="SMART" id="SM00710">
    <property type="entry name" value="PbH1"/>
    <property type="match status" value="4"/>
</dbReference>
<dbReference type="EMBL" id="DRPZ01000284">
    <property type="protein sequence ID" value="HGY10624.1"/>
    <property type="molecule type" value="Genomic_DNA"/>
</dbReference>
<dbReference type="AlphaFoldDB" id="A0A7C4VDX9"/>
<reference evidence="2" key="1">
    <citation type="journal article" date="2020" name="mSystems">
        <title>Genome- and Community-Level Interaction Insights into Carbon Utilization and Element Cycling Functions of Hydrothermarchaeota in Hydrothermal Sediment.</title>
        <authorList>
            <person name="Zhou Z."/>
            <person name="Liu Y."/>
            <person name="Xu W."/>
            <person name="Pan J."/>
            <person name="Luo Z.H."/>
            <person name="Li M."/>
        </authorList>
    </citation>
    <scope>NUCLEOTIDE SEQUENCE [LARGE SCALE GENOMIC DNA]</scope>
    <source>
        <strain evidence="2">HyVt-570</strain>
    </source>
</reference>
<protein>
    <recommendedName>
        <fullName evidence="1">Right handed beta helix domain-containing protein</fullName>
    </recommendedName>
</protein>
<dbReference type="Pfam" id="PF13229">
    <property type="entry name" value="Beta_helix"/>
    <property type="match status" value="1"/>
</dbReference>